<dbReference type="OrthoDB" id="128480at2"/>
<reference evidence="1" key="2">
    <citation type="journal article" date="2018" name="MBio">
        <title>Insights into the evolution of host association through the isolation and characterization of a novel human periodontal pathobiont, Desulfobulbus oralis.</title>
        <authorList>
            <person name="Cross K.L."/>
            <person name="Chirania P."/>
            <person name="Xiong W."/>
            <person name="Beall C.J."/>
            <person name="Elkins J.G."/>
            <person name="Giannone R.J."/>
            <person name="Griffen A.L."/>
            <person name="Guss A.M."/>
            <person name="Hettich R.L."/>
            <person name="Joshi S.S."/>
            <person name="Mokrzan E.M."/>
            <person name="Martin R.K."/>
            <person name="Zhulin I.B."/>
            <person name="Leys E.J."/>
            <person name="Podar M."/>
        </authorList>
    </citation>
    <scope>NUCLEOTIDE SEQUENCE [LARGE SCALE GENOMIC DNA]</scope>
    <source>
        <strain evidence="1">ORNL</strain>
    </source>
</reference>
<sequence>MQQLCRLENCRGERRPLAAFFPANGGPPTGTGDCCAPKLLHAAREQGLVPFAMAEFFWGSSAPGRPRSHGQFYLPCVEKCQPILGFLLCGLEAKG</sequence>
<dbReference type="EMBL" id="CP021255">
    <property type="protein sequence ID" value="AVD71426.1"/>
    <property type="molecule type" value="Genomic_DNA"/>
</dbReference>
<dbReference type="KEGG" id="deo:CAY53_08070"/>
<organism evidence="1 2">
    <name type="scientific">Desulfobulbus oralis</name>
    <dbReference type="NCBI Taxonomy" id="1986146"/>
    <lineage>
        <taxon>Bacteria</taxon>
        <taxon>Pseudomonadati</taxon>
        <taxon>Thermodesulfobacteriota</taxon>
        <taxon>Desulfobulbia</taxon>
        <taxon>Desulfobulbales</taxon>
        <taxon>Desulfobulbaceae</taxon>
        <taxon>Desulfobulbus</taxon>
    </lineage>
</organism>
<reference evidence="1" key="1">
    <citation type="submission" date="2017-05" db="EMBL/GenBank/DDBJ databases">
        <authorList>
            <person name="Song R."/>
            <person name="Chenine A.L."/>
            <person name="Ruprecht R.M."/>
        </authorList>
    </citation>
    <scope>NUCLEOTIDE SEQUENCE</scope>
    <source>
        <strain evidence="1">ORNL</strain>
    </source>
</reference>
<dbReference type="AlphaFoldDB" id="A0A2L1GP63"/>
<evidence type="ECO:0000313" key="2">
    <source>
        <dbReference type="Proteomes" id="UP000239867"/>
    </source>
</evidence>
<protein>
    <submittedName>
        <fullName evidence="1">Uncharacterized protein</fullName>
    </submittedName>
</protein>
<gene>
    <name evidence="1" type="ORF">CAY53_08070</name>
</gene>
<dbReference type="Proteomes" id="UP000239867">
    <property type="component" value="Chromosome"/>
</dbReference>
<dbReference type="RefSeq" id="WP_104936688.1">
    <property type="nucleotide sequence ID" value="NZ_CP021255.1"/>
</dbReference>
<accession>A0A2L1GP63</accession>
<name>A0A2L1GP63_9BACT</name>
<evidence type="ECO:0000313" key="1">
    <source>
        <dbReference type="EMBL" id="AVD71426.1"/>
    </source>
</evidence>
<proteinExistence type="predicted"/>
<keyword evidence="2" id="KW-1185">Reference proteome</keyword>